<evidence type="ECO:0000256" key="2">
    <source>
        <dbReference type="ARBA" id="ARBA00022448"/>
    </source>
</evidence>
<evidence type="ECO:0000256" key="6">
    <source>
        <dbReference type="SAM" id="MobiDB-lite"/>
    </source>
</evidence>
<dbReference type="InterPro" id="IPR009976">
    <property type="entry name" value="Sec10-like"/>
</dbReference>
<comment type="caution">
    <text evidence="10">The sequence shown here is derived from an EMBL/GenBank/DDBJ whole genome shotgun (WGS) entry which is preliminary data.</text>
</comment>
<proteinExistence type="inferred from homology"/>
<dbReference type="Proteomes" id="UP000319160">
    <property type="component" value="Unassembled WGS sequence"/>
</dbReference>
<evidence type="ECO:0000313" key="10">
    <source>
        <dbReference type="EMBL" id="TRX97664.1"/>
    </source>
</evidence>
<feature type="coiled-coil region" evidence="5">
    <location>
        <begin position="729"/>
        <end position="763"/>
    </location>
</feature>
<evidence type="ECO:0000259" key="7">
    <source>
        <dbReference type="Pfam" id="PF06985"/>
    </source>
</evidence>
<feature type="compositionally biased region" description="Polar residues" evidence="6">
    <location>
        <begin position="880"/>
        <end position="899"/>
    </location>
</feature>
<evidence type="ECO:0000256" key="3">
    <source>
        <dbReference type="ARBA" id="ARBA00022483"/>
    </source>
</evidence>
<dbReference type="Pfam" id="PF26639">
    <property type="entry name" value="Het-6_barrel"/>
    <property type="match status" value="1"/>
</dbReference>
<evidence type="ECO:0000313" key="11">
    <source>
        <dbReference type="Proteomes" id="UP000319160"/>
    </source>
</evidence>
<organism evidence="10 11">
    <name type="scientific">Xylaria flabelliformis</name>
    <dbReference type="NCBI Taxonomy" id="2512241"/>
    <lineage>
        <taxon>Eukaryota</taxon>
        <taxon>Fungi</taxon>
        <taxon>Dikarya</taxon>
        <taxon>Ascomycota</taxon>
        <taxon>Pezizomycotina</taxon>
        <taxon>Sordariomycetes</taxon>
        <taxon>Xylariomycetidae</taxon>
        <taxon>Xylariales</taxon>
        <taxon>Xylariaceae</taxon>
        <taxon>Xylaria</taxon>
    </lineage>
</organism>
<feature type="domain" description="Exocyst complex component Sec10-like alpha-helical bundle" evidence="8">
    <location>
        <begin position="861"/>
        <end position="1510"/>
    </location>
</feature>
<keyword evidence="3" id="KW-0268">Exocytosis</keyword>
<evidence type="ECO:0000256" key="1">
    <source>
        <dbReference type="ARBA" id="ARBA00006572"/>
    </source>
</evidence>
<evidence type="ECO:0000259" key="9">
    <source>
        <dbReference type="Pfam" id="PF20667"/>
    </source>
</evidence>
<dbReference type="OrthoDB" id="125856at2759"/>
<dbReference type="STRING" id="2512241.A0A553IBU0"/>
<accession>A0A553IBU0</accession>
<evidence type="ECO:0000259" key="8">
    <source>
        <dbReference type="Pfam" id="PF07393"/>
    </source>
</evidence>
<dbReference type="GO" id="GO:0006887">
    <property type="term" value="P:exocytosis"/>
    <property type="evidence" value="ECO:0007669"/>
    <property type="project" value="UniProtKB-KW"/>
</dbReference>
<dbReference type="Pfam" id="PF06985">
    <property type="entry name" value="HET"/>
    <property type="match status" value="1"/>
</dbReference>
<keyword evidence="4 5" id="KW-0175">Coiled coil</keyword>
<dbReference type="Pfam" id="PF07393">
    <property type="entry name" value="Sec10_HB"/>
    <property type="match status" value="1"/>
</dbReference>
<dbReference type="GO" id="GO:0000145">
    <property type="term" value="C:exocyst"/>
    <property type="evidence" value="ECO:0007669"/>
    <property type="project" value="TreeGrafter"/>
</dbReference>
<feature type="region of interest" description="Disordered" evidence="6">
    <location>
        <begin position="880"/>
        <end position="901"/>
    </location>
</feature>
<keyword evidence="2" id="KW-0813">Transport</keyword>
<dbReference type="Pfam" id="PF20667">
    <property type="entry name" value="Sec10_N"/>
    <property type="match status" value="1"/>
</dbReference>
<dbReference type="InterPro" id="IPR048627">
    <property type="entry name" value="Sec10_HB"/>
</dbReference>
<dbReference type="InterPro" id="IPR010730">
    <property type="entry name" value="HET"/>
</dbReference>
<dbReference type="PANTHER" id="PTHR12100">
    <property type="entry name" value="SEC10"/>
    <property type="match status" value="1"/>
</dbReference>
<feature type="domain" description="Exocyst complex component Sec10 N-terminal" evidence="9">
    <location>
        <begin position="725"/>
        <end position="850"/>
    </location>
</feature>
<dbReference type="GO" id="GO:0006893">
    <property type="term" value="P:Golgi to plasma membrane transport"/>
    <property type="evidence" value="ECO:0007669"/>
    <property type="project" value="TreeGrafter"/>
</dbReference>
<comment type="similarity">
    <text evidence="1">Belongs to the SEC10 family.</text>
</comment>
<sequence length="1515" mass="172568">MPESSSRFTYEALSPGQIRLLYSAIHEDRLVWTLKAVQLHTEGSQAPVAFDALSYTWGDQNHTFPFICNDQELRIHRHLRDALPYLAKRQSSLPIWIDAVCINQSNNVEKFDQIRMMHSIYRRAAQIWVWLGCGIEYSREAIRLLPEVGRVGKELEMHRRKSDKIFTHNSMLLPHASSPVWKAIRVLTQNEWFDRLWIIQEAALAKRIRVLYENEEIEWDVLKKAVRRGWNIREDVNELPILENFAPLNNDTVFRVRKEVQSRSDKTPWSNHLLSIIRLTTDMSQCADPRDRVFGHLGFITDDQLQQLGLDGDMPIDELYTRLTHFLLSNGSQSYQNWWDILQFATATDKMPGLPSWCPDYHSWSQRSPDIRNSEEPVYLSGWVKHYHASKATSSPQQSNNFRELKVRGKIFDVVKRTYPVIPDIAVSIKDIGSAEELRNLYLIFRDWERTIATDILGSASSNLPDDPTSTLGFHEQGRLHVTIDDYWRTLVGNITKSGNYTFTYETFRSFRSILDQCFLQELGGESGSELEKLKIGPLAGLKIGTPSNELLKTILSTLRGRRLFCTVKGGFGFGLKGIQVNDQVCVLNNAKTTHMLRRLTKTKRRKTFRIVGDTYFHGMMNGQIESLGLEEQDIVCDSRSFNLKLTQTVDNDQILFIDHDHAAVTNLMERATSRSQALFPKGPSFSLEDFSNKDFIVRDFVDSLAENAVSQNRRSGTAQQAFDPKPLIRAFENALEGLGSLSEELQEKESELLTQVRRAEIQHDQTLDTLGRKLDQSINQFEALDITLNNPNGTDRGSRGEAGGNIAVQIGEKLEELDRKRRRAIDANFLIHCWLQVSETGELTSLQDIQRQGGSENKVRCAVIAHQLMRISQRLDPASWNQTNGHQRNGTTNGVNGTERSHNTREILEKFCETLEQDLLKQFNNSYRKQNFDDMMECAKVLHDFNGGASVIAVFVNQHQFFIDRDQLITDEVTMDGETWDQLADPDAEPPGVEPSLQSLIDEVRIIMQEESFIIKRAFPYYETVLIKFIQRIFQQSVQQRLEMVLEKASTVSSLAFLRSLHSSRTYISALIEDLKSHGLTEHPEPCSAQIAQTLDQQMEELFVPYIMGNSYIDREKRSLEELFNSLQFRFNIYHSRRKKAPTGFMASLAQRTNQLMESAKDAYLERLESSDLTPTQKAMMLRVARVQETDNNNEIEVSEEEGYLSTANAKRMMTWLAESVRRTLELGSPSDTPKDVAILLNLLMTHMGQAYVETALEAAHERATTQENVKIEPDLSYLPTIRPAVTITSIMSRFINTVLIRLAESNTTVRRSMEAQSKLGIEAIEKKTNSVMKSTMDVIINWVTKSLGQQKKLDFLPRDELDLVESLQTTTCTSICLFLSRCTNLLNQSIDGQNLEVFSSELALSIQRLLFEHFKKFKVNATGGLMVTKDIAKYVATLKEWPLSKDVGAAVELLTEIGYLFIIGPEALRERSRNLATGAAASTKKLGKADFKGFIQSRDDARSVGVQSVLSGL</sequence>
<dbReference type="EMBL" id="VFLP01000005">
    <property type="protein sequence ID" value="TRX97664.1"/>
    <property type="molecule type" value="Genomic_DNA"/>
</dbReference>
<keyword evidence="11" id="KW-1185">Reference proteome</keyword>
<protein>
    <submittedName>
        <fullName evidence="10">Uncharacterized protein</fullName>
    </submittedName>
</protein>
<name>A0A553IBU0_9PEZI</name>
<dbReference type="InterPro" id="IPR048625">
    <property type="entry name" value="Sec10_N"/>
</dbReference>
<gene>
    <name evidence="10" type="ORF">FHL15_001419</name>
</gene>
<reference evidence="11" key="1">
    <citation type="submission" date="2019-06" db="EMBL/GenBank/DDBJ databases">
        <title>Draft genome sequence of the griseofulvin-producing fungus Xylaria cubensis strain G536.</title>
        <authorList>
            <person name="Mead M.E."/>
            <person name="Raja H.A."/>
            <person name="Steenwyk J.L."/>
            <person name="Knowles S.L."/>
            <person name="Oberlies N.H."/>
            <person name="Rokas A."/>
        </authorList>
    </citation>
    <scope>NUCLEOTIDE SEQUENCE [LARGE SCALE GENOMIC DNA]</scope>
    <source>
        <strain evidence="11">G536</strain>
    </source>
</reference>
<evidence type="ECO:0000256" key="4">
    <source>
        <dbReference type="ARBA" id="ARBA00023054"/>
    </source>
</evidence>
<evidence type="ECO:0000256" key="5">
    <source>
        <dbReference type="SAM" id="Coils"/>
    </source>
</evidence>
<feature type="domain" description="Heterokaryon incompatibility" evidence="7">
    <location>
        <begin position="50"/>
        <end position="201"/>
    </location>
</feature>
<dbReference type="PANTHER" id="PTHR12100:SF0">
    <property type="entry name" value="EXOCYST COMPLEX COMPONENT 5"/>
    <property type="match status" value="1"/>
</dbReference>